<evidence type="ECO:0000313" key="5">
    <source>
        <dbReference type="Proteomes" id="UP000669239"/>
    </source>
</evidence>
<gene>
    <name evidence="4" type="ORF">G5B36_24865</name>
</gene>
<reference evidence="4 5" key="1">
    <citation type="journal article" date="2020" name="Cell Host Microbe">
        <title>Functional and Genomic Variation between Human-Derived Isolates of Lachnospiraceae Reveals Inter- and Intra-Species Diversity.</title>
        <authorList>
            <person name="Sorbara M.T."/>
            <person name="Littmann E.R."/>
            <person name="Fontana E."/>
            <person name="Moody T.U."/>
            <person name="Kohout C.E."/>
            <person name="Gjonbalaj M."/>
            <person name="Eaton V."/>
            <person name="Seok R."/>
            <person name="Leiner I.M."/>
            <person name="Pamer E.G."/>
        </authorList>
    </citation>
    <scope>NUCLEOTIDE SEQUENCE [LARGE SCALE GENOMIC DNA]</scope>
    <source>
        <strain evidence="4 5">MSK.1.17</strain>
    </source>
</reference>
<comment type="caution">
    <text evidence="4">The sequence shown here is derived from an EMBL/GenBank/DDBJ whole genome shotgun (WGS) entry which is preliminary data.</text>
</comment>
<feature type="domain" description="Integrase SAM-like N-terminal" evidence="3">
    <location>
        <begin position="9"/>
        <end position="67"/>
    </location>
</feature>
<dbReference type="EMBL" id="JAAITT010000051">
    <property type="protein sequence ID" value="NSJ51909.1"/>
    <property type="molecule type" value="Genomic_DNA"/>
</dbReference>
<dbReference type="RefSeq" id="WP_165641966.1">
    <property type="nucleotide sequence ID" value="NZ_QVEX01000010.1"/>
</dbReference>
<evidence type="ECO:0000256" key="2">
    <source>
        <dbReference type="ARBA" id="ARBA00023125"/>
    </source>
</evidence>
<keyword evidence="2" id="KW-0238">DNA-binding</keyword>
<sequence length="76" mass="8834">MNKGFRLELESFVGYLAQKEFSPNTISGYKRIVTYFLLFCQKNGYGKLSDIQTNDVGTFFLTLYKDGRYRCICHGK</sequence>
<evidence type="ECO:0000256" key="1">
    <source>
        <dbReference type="ARBA" id="ARBA00008857"/>
    </source>
</evidence>
<protein>
    <submittedName>
        <fullName evidence="4">Site-specific integrase</fullName>
    </submittedName>
</protein>
<dbReference type="InterPro" id="IPR010998">
    <property type="entry name" value="Integrase_recombinase_N"/>
</dbReference>
<name>A0ABX2HU37_9FIRM</name>
<dbReference type="Proteomes" id="UP000669239">
    <property type="component" value="Unassembled WGS sequence"/>
</dbReference>
<dbReference type="InterPro" id="IPR004107">
    <property type="entry name" value="Integrase_SAM-like_N"/>
</dbReference>
<dbReference type="SUPFAM" id="SSF47823">
    <property type="entry name" value="lambda integrase-like, N-terminal domain"/>
    <property type="match status" value="1"/>
</dbReference>
<accession>A0ABX2HU37</accession>
<dbReference type="Pfam" id="PF02899">
    <property type="entry name" value="Phage_int_SAM_1"/>
    <property type="match status" value="1"/>
</dbReference>
<keyword evidence="5" id="KW-1185">Reference proteome</keyword>
<evidence type="ECO:0000259" key="3">
    <source>
        <dbReference type="Pfam" id="PF02899"/>
    </source>
</evidence>
<comment type="similarity">
    <text evidence="1">Belongs to the 'phage' integrase family.</text>
</comment>
<evidence type="ECO:0000313" key="4">
    <source>
        <dbReference type="EMBL" id="NSJ51909.1"/>
    </source>
</evidence>
<organism evidence="4 5">
    <name type="scientific">Enterocloster aldenensis</name>
    <dbReference type="NCBI Taxonomy" id="358742"/>
    <lineage>
        <taxon>Bacteria</taxon>
        <taxon>Bacillati</taxon>
        <taxon>Bacillota</taxon>
        <taxon>Clostridia</taxon>
        <taxon>Lachnospirales</taxon>
        <taxon>Lachnospiraceae</taxon>
        <taxon>Enterocloster</taxon>
    </lineage>
</organism>
<proteinExistence type="inferred from homology"/>
<dbReference type="Gene3D" id="1.10.150.130">
    <property type="match status" value="1"/>
</dbReference>